<proteinExistence type="predicted"/>
<organism evidence="1 2">
    <name type="scientific">Boletus reticuloceps</name>
    <dbReference type="NCBI Taxonomy" id="495285"/>
    <lineage>
        <taxon>Eukaryota</taxon>
        <taxon>Fungi</taxon>
        <taxon>Dikarya</taxon>
        <taxon>Basidiomycota</taxon>
        <taxon>Agaricomycotina</taxon>
        <taxon>Agaricomycetes</taxon>
        <taxon>Agaricomycetidae</taxon>
        <taxon>Boletales</taxon>
        <taxon>Boletineae</taxon>
        <taxon>Boletaceae</taxon>
        <taxon>Boletoideae</taxon>
        <taxon>Boletus</taxon>
    </lineage>
</organism>
<name>A0A8I2YCN3_9AGAM</name>
<comment type="caution">
    <text evidence="1">The sequence shown here is derived from an EMBL/GenBank/DDBJ whole genome shotgun (WGS) entry which is preliminary data.</text>
</comment>
<dbReference type="EMBL" id="JAGFBS010000080">
    <property type="protein sequence ID" value="KAG6369457.1"/>
    <property type="molecule type" value="Genomic_DNA"/>
</dbReference>
<protein>
    <submittedName>
        <fullName evidence="1">Uncharacterized protein</fullName>
    </submittedName>
</protein>
<dbReference type="AlphaFoldDB" id="A0A8I2YCN3"/>
<dbReference type="Proteomes" id="UP000683000">
    <property type="component" value="Unassembled WGS sequence"/>
</dbReference>
<evidence type="ECO:0000313" key="1">
    <source>
        <dbReference type="EMBL" id="KAG6369457.1"/>
    </source>
</evidence>
<reference evidence="1" key="1">
    <citation type="submission" date="2021-03" db="EMBL/GenBank/DDBJ databases">
        <title>Evolutionary innovations through gain and loss of genes in the ectomycorrhizal Boletales.</title>
        <authorList>
            <person name="Wu G."/>
            <person name="Miyauchi S."/>
            <person name="Morin E."/>
            <person name="Yang Z.-L."/>
            <person name="Xu J."/>
            <person name="Martin F.M."/>
        </authorList>
    </citation>
    <scope>NUCLEOTIDE SEQUENCE</scope>
    <source>
        <strain evidence="1">BR01</strain>
    </source>
</reference>
<accession>A0A8I2YCN3</accession>
<sequence length="310" mass="34747">MAYRSQDQSDIVLILLAFAIHPEFRAEDLPAHSEYNLPDGYQPTRAMVSQLVVSCAHDFHLSPESSIPAKLGEIPSALGKRRRKVYRAQLNTDSDNVAPRVVQAWPSPDPLRLVSINSNAYNRTRLHSNIQGLFQSCSRNIQLREHLTRVQAILHDLSAGPQALPAMSPRYKFDPVLSIQFRMPPSVPLDELIFTRSPPPVRPHYQLPHFISAEMTSSSSGFHELQRLIMTIQGNSKDLFQHQYASDLVTSARHFCNEVSGAPASQVIIEEPVAEAIELFAWCYSCLNSSVLEGCFVLPWVVTMRSSTKS</sequence>
<evidence type="ECO:0000313" key="2">
    <source>
        <dbReference type="Proteomes" id="UP000683000"/>
    </source>
</evidence>
<keyword evidence="2" id="KW-1185">Reference proteome</keyword>
<gene>
    <name evidence="1" type="ORF">JVT61DRAFT_14827</name>
</gene>
<dbReference type="OrthoDB" id="3182339at2759"/>